<dbReference type="SMART" id="SM00355">
    <property type="entry name" value="ZnF_C2H2"/>
    <property type="match status" value="2"/>
</dbReference>
<evidence type="ECO:0000259" key="2">
    <source>
        <dbReference type="PROSITE" id="PS50157"/>
    </source>
</evidence>
<sequence length="109" mass="13568">MIKFEYSFSFINKKPLSALLRFYYANCNYSFIKLLRKVFSRNDRNQIFQAERDKLRKFSCPKCDKRFFKKQTMNSHLNSVHYKIRCFQCFLCFKRFSKKYNLKRHQLFL</sequence>
<keyword evidence="1" id="KW-0863">Zinc-finger</keyword>
<reference evidence="3 4" key="1">
    <citation type="journal article" date="2024" name="BMC Biol.">
        <title>Comparative genomics of Ascetosporea gives new insight into the evolutionary basis for animal parasitism in Rhizaria.</title>
        <authorList>
            <person name="Hiltunen Thoren M."/>
            <person name="Onut-Brannstrom I."/>
            <person name="Alfjorden A."/>
            <person name="Peckova H."/>
            <person name="Swords F."/>
            <person name="Hooper C."/>
            <person name="Holzer A.S."/>
            <person name="Bass D."/>
            <person name="Burki F."/>
        </authorList>
    </citation>
    <scope>NUCLEOTIDE SEQUENCE [LARGE SCALE GENOMIC DNA]</scope>
    <source>
        <strain evidence="3">20-A016</strain>
    </source>
</reference>
<name>A0ABV2AQ49_9EUKA</name>
<evidence type="ECO:0000256" key="1">
    <source>
        <dbReference type="PROSITE-ProRule" id="PRU00042"/>
    </source>
</evidence>
<dbReference type="InterPro" id="IPR013087">
    <property type="entry name" value="Znf_C2H2_type"/>
</dbReference>
<keyword evidence="1" id="KW-0479">Metal-binding</keyword>
<dbReference type="InterPro" id="IPR036236">
    <property type="entry name" value="Znf_C2H2_sf"/>
</dbReference>
<evidence type="ECO:0000313" key="4">
    <source>
        <dbReference type="Proteomes" id="UP001439008"/>
    </source>
</evidence>
<keyword evidence="1" id="KW-0862">Zinc</keyword>
<evidence type="ECO:0000313" key="3">
    <source>
        <dbReference type="EMBL" id="MES1921581.1"/>
    </source>
</evidence>
<dbReference type="Pfam" id="PF13894">
    <property type="entry name" value="zf-C2H2_4"/>
    <property type="match status" value="1"/>
</dbReference>
<feature type="domain" description="C2H2-type" evidence="2">
    <location>
        <begin position="58"/>
        <end position="86"/>
    </location>
</feature>
<organism evidence="3 4">
    <name type="scientific">Bonamia ostreae</name>
    <dbReference type="NCBI Taxonomy" id="126728"/>
    <lineage>
        <taxon>Eukaryota</taxon>
        <taxon>Sar</taxon>
        <taxon>Rhizaria</taxon>
        <taxon>Endomyxa</taxon>
        <taxon>Ascetosporea</taxon>
        <taxon>Haplosporida</taxon>
        <taxon>Bonamia</taxon>
    </lineage>
</organism>
<protein>
    <recommendedName>
        <fullName evidence="2">C2H2-type domain-containing protein</fullName>
    </recommendedName>
</protein>
<dbReference type="EMBL" id="JBDODL010001506">
    <property type="protein sequence ID" value="MES1921581.1"/>
    <property type="molecule type" value="Genomic_DNA"/>
</dbReference>
<comment type="caution">
    <text evidence="3">The sequence shown here is derived from an EMBL/GenBank/DDBJ whole genome shotgun (WGS) entry which is preliminary data.</text>
</comment>
<dbReference type="Proteomes" id="UP001439008">
    <property type="component" value="Unassembled WGS sequence"/>
</dbReference>
<dbReference type="PROSITE" id="PS00028">
    <property type="entry name" value="ZINC_FINGER_C2H2_1"/>
    <property type="match status" value="1"/>
</dbReference>
<feature type="domain" description="C2H2-type" evidence="2">
    <location>
        <begin position="87"/>
        <end position="109"/>
    </location>
</feature>
<dbReference type="Gene3D" id="3.30.160.60">
    <property type="entry name" value="Classic Zinc Finger"/>
    <property type="match status" value="1"/>
</dbReference>
<dbReference type="Pfam" id="PF00096">
    <property type="entry name" value="zf-C2H2"/>
    <property type="match status" value="1"/>
</dbReference>
<accession>A0ABV2AQ49</accession>
<dbReference type="SUPFAM" id="SSF57667">
    <property type="entry name" value="beta-beta-alpha zinc fingers"/>
    <property type="match status" value="1"/>
</dbReference>
<dbReference type="PROSITE" id="PS50157">
    <property type="entry name" value="ZINC_FINGER_C2H2_2"/>
    <property type="match status" value="2"/>
</dbReference>
<gene>
    <name evidence="3" type="ORF">MHBO_003113</name>
</gene>
<keyword evidence="4" id="KW-1185">Reference proteome</keyword>
<proteinExistence type="predicted"/>